<feature type="transmembrane region" description="Helical" evidence="6">
    <location>
        <begin position="61"/>
        <end position="79"/>
    </location>
</feature>
<comment type="similarity">
    <text evidence="2">Belongs to the CCC1 family.</text>
</comment>
<evidence type="ECO:0000313" key="7">
    <source>
        <dbReference type="EMBL" id="KAK8224749.1"/>
    </source>
</evidence>
<dbReference type="Pfam" id="PF01988">
    <property type="entry name" value="VIT1"/>
    <property type="match status" value="1"/>
</dbReference>
<dbReference type="InterPro" id="IPR008217">
    <property type="entry name" value="Ccc1_fam"/>
</dbReference>
<dbReference type="PANTHER" id="PTHR31851">
    <property type="entry name" value="FE(2+)/MN(2+) TRANSPORTER PCL1"/>
    <property type="match status" value="1"/>
</dbReference>
<reference evidence="7 8" key="1">
    <citation type="submission" date="2024-04" db="EMBL/GenBank/DDBJ databases">
        <title>Phyllosticta paracitricarpa is synonymous to the EU quarantine fungus P. citricarpa based on phylogenomic analyses.</title>
        <authorList>
            <consortium name="Lawrence Berkeley National Laboratory"/>
            <person name="Van Ingen-Buijs V.A."/>
            <person name="Van Westerhoven A.C."/>
            <person name="Haridas S."/>
            <person name="Skiadas P."/>
            <person name="Martin F."/>
            <person name="Groenewald J.Z."/>
            <person name="Crous P.W."/>
            <person name="Seidl M.F."/>
        </authorList>
    </citation>
    <scope>NUCLEOTIDE SEQUENCE [LARGE SCALE GENOMIC DNA]</scope>
    <source>
        <strain evidence="7 8">CBS 123374</strain>
    </source>
</reference>
<dbReference type="CDD" id="cd02435">
    <property type="entry name" value="CCC1"/>
    <property type="match status" value="1"/>
</dbReference>
<comment type="caution">
    <text evidence="7">The sequence shown here is derived from an EMBL/GenBank/DDBJ whole genome shotgun (WGS) entry which is preliminary data.</text>
</comment>
<protein>
    <submittedName>
        <fullName evidence="7">VIT family-domain-containing protein</fullName>
    </submittedName>
</protein>
<keyword evidence="3 6" id="KW-0812">Transmembrane</keyword>
<evidence type="ECO:0000256" key="2">
    <source>
        <dbReference type="ARBA" id="ARBA00007049"/>
    </source>
</evidence>
<keyword evidence="4 6" id="KW-1133">Transmembrane helix</keyword>
<gene>
    <name evidence="7" type="ORF">HDK90DRAFT_497960</name>
</gene>
<evidence type="ECO:0000256" key="6">
    <source>
        <dbReference type="SAM" id="Phobius"/>
    </source>
</evidence>
<comment type="subcellular location">
    <subcellularLocation>
        <location evidence="1">Endomembrane system</location>
        <topology evidence="1">Multi-pass membrane protein</topology>
    </subcellularLocation>
</comment>
<evidence type="ECO:0000313" key="8">
    <source>
        <dbReference type="Proteomes" id="UP001492380"/>
    </source>
</evidence>
<keyword evidence="5 6" id="KW-0472">Membrane</keyword>
<accession>A0ABR1YCQ7</accession>
<evidence type="ECO:0000256" key="3">
    <source>
        <dbReference type="ARBA" id="ARBA00022692"/>
    </source>
</evidence>
<evidence type="ECO:0000256" key="5">
    <source>
        <dbReference type="ARBA" id="ARBA00023136"/>
    </source>
</evidence>
<feature type="transmembrane region" description="Helical" evidence="6">
    <location>
        <begin position="262"/>
        <end position="283"/>
    </location>
</feature>
<name>A0ABR1YCQ7_9PEZI</name>
<feature type="transmembrane region" description="Helical" evidence="6">
    <location>
        <begin position="190"/>
        <end position="210"/>
    </location>
</feature>
<evidence type="ECO:0000256" key="4">
    <source>
        <dbReference type="ARBA" id="ARBA00022989"/>
    </source>
</evidence>
<proteinExistence type="inferred from homology"/>
<sequence>MASFLKNKLFRSSAEYVPVDVESPTDDEARLFKPQDLEKQLQPLSEKELRSGNRFRVDARVISDAIIGLSDGLTVPFALTAGLSALGKTDVVIYGGLAELIAGAISMGLGGYLGAKSESESYQATKTQVQQEVAESPQQVTEKMSTILTSFDVPESLAGPVVSHLATSPKAVDFLMQFEHSLPEPPASRAFTCAITIALGYFIGGFIPLVPYFFVPEHAVRLGLYWSVGIMAFALFVFGYIKTAVVHGWSGWRNRWSAVKGGGEMVIVGSSAALAAMGLVYAFGRDAGGHGP</sequence>
<dbReference type="EMBL" id="JBBWRZ010000012">
    <property type="protein sequence ID" value="KAK8224749.1"/>
    <property type="molecule type" value="Genomic_DNA"/>
</dbReference>
<organism evidence="7 8">
    <name type="scientific">Phyllosticta capitalensis</name>
    <dbReference type="NCBI Taxonomy" id="121624"/>
    <lineage>
        <taxon>Eukaryota</taxon>
        <taxon>Fungi</taxon>
        <taxon>Dikarya</taxon>
        <taxon>Ascomycota</taxon>
        <taxon>Pezizomycotina</taxon>
        <taxon>Dothideomycetes</taxon>
        <taxon>Dothideomycetes incertae sedis</taxon>
        <taxon>Botryosphaeriales</taxon>
        <taxon>Phyllostictaceae</taxon>
        <taxon>Phyllosticta</taxon>
    </lineage>
</organism>
<feature type="transmembrane region" description="Helical" evidence="6">
    <location>
        <begin position="222"/>
        <end position="241"/>
    </location>
</feature>
<keyword evidence="8" id="KW-1185">Reference proteome</keyword>
<feature type="transmembrane region" description="Helical" evidence="6">
    <location>
        <begin position="91"/>
        <end position="113"/>
    </location>
</feature>
<evidence type="ECO:0000256" key="1">
    <source>
        <dbReference type="ARBA" id="ARBA00004127"/>
    </source>
</evidence>
<dbReference type="Proteomes" id="UP001492380">
    <property type="component" value="Unassembled WGS sequence"/>
</dbReference>